<dbReference type="EMBL" id="FOSH01000014">
    <property type="protein sequence ID" value="SFK53900.1"/>
    <property type="molecule type" value="Genomic_DNA"/>
</dbReference>
<reference evidence="2" key="1">
    <citation type="submission" date="2016-10" db="EMBL/GenBank/DDBJ databases">
        <authorList>
            <person name="Varghese N."/>
            <person name="Submissions S."/>
        </authorList>
    </citation>
    <scope>NUCLEOTIDE SEQUENCE [LARGE SCALE GENOMIC DNA]</scope>
    <source>
        <strain evidence="2">DSM 11578</strain>
    </source>
</reference>
<accession>A0A1I4ACJ7</accession>
<sequence length="182" mass="21180">MTGRNYDEVVVMVKSADLKCDASLHYNLYTNRPISYQPSDHVHDYYPSVILYGECLYSEKLSGHNFIAQIIGRELGVSNLTATLDDFHKRDEFGSRMYRKYKEDNVPILSPPPKGVGTYRKVRGKPAWEADLWMGKEFVRDIMAMMNIKEQLYIYMETYTENRIHWIRALTVTSKNPIGDLI</sequence>
<dbReference type="AlphaFoldDB" id="A0A1I4ACJ7"/>
<gene>
    <name evidence="1" type="ORF">SAMN04488079_1145</name>
</gene>
<proteinExistence type="predicted"/>
<dbReference type="OrthoDB" id="6163364at2"/>
<keyword evidence="2" id="KW-1185">Reference proteome</keyword>
<dbReference type="Proteomes" id="UP000198924">
    <property type="component" value="Unassembled WGS sequence"/>
</dbReference>
<evidence type="ECO:0000313" key="1">
    <source>
        <dbReference type="EMBL" id="SFK53900.1"/>
    </source>
</evidence>
<evidence type="ECO:0000313" key="2">
    <source>
        <dbReference type="Proteomes" id="UP000198924"/>
    </source>
</evidence>
<organism evidence="1 2">
    <name type="scientific">Methylophaga sulfidovorans</name>
    <dbReference type="NCBI Taxonomy" id="45496"/>
    <lineage>
        <taxon>Bacteria</taxon>
        <taxon>Pseudomonadati</taxon>
        <taxon>Pseudomonadota</taxon>
        <taxon>Gammaproteobacteria</taxon>
        <taxon>Thiotrichales</taxon>
        <taxon>Piscirickettsiaceae</taxon>
        <taxon>Methylophaga</taxon>
    </lineage>
</organism>
<name>A0A1I4ACJ7_9GAMM</name>
<protein>
    <submittedName>
        <fullName evidence="1">Uncharacterized protein</fullName>
    </submittedName>
</protein>
<dbReference type="RefSeq" id="WP_091714778.1">
    <property type="nucleotide sequence ID" value="NZ_FOSH01000014.1"/>
</dbReference>